<evidence type="ECO:0000313" key="3">
    <source>
        <dbReference type="Proteomes" id="UP001501444"/>
    </source>
</evidence>
<dbReference type="InterPro" id="IPR000835">
    <property type="entry name" value="HTH_MarR-typ"/>
</dbReference>
<accession>A0ABN3HLU4</accession>
<dbReference type="Pfam" id="PF12802">
    <property type="entry name" value="MarR_2"/>
    <property type="match status" value="1"/>
</dbReference>
<dbReference type="InterPro" id="IPR036390">
    <property type="entry name" value="WH_DNA-bd_sf"/>
</dbReference>
<dbReference type="InterPro" id="IPR036388">
    <property type="entry name" value="WH-like_DNA-bd_sf"/>
</dbReference>
<dbReference type="Proteomes" id="UP001501444">
    <property type="component" value="Unassembled WGS sequence"/>
</dbReference>
<reference evidence="2 3" key="1">
    <citation type="journal article" date="2019" name="Int. J. Syst. Evol. Microbiol.">
        <title>The Global Catalogue of Microorganisms (GCM) 10K type strain sequencing project: providing services to taxonomists for standard genome sequencing and annotation.</title>
        <authorList>
            <consortium name="The Broad Institute Genomics Platform"/>
            <consortium name="The Broad Institute Genome Sequencing Center for Infectious Disease"/>
            <person name="Wu L."/>
            <person name="Ma J."/>
        </authorList>
    </citation>
    <scope>NUCLEOTIDE SEQUENCE [LARGE SCALE GENOMIC DNA]</scope>
    <source>
        <strain evidence="2 3">JCM 3272</strain>
    </source>
</reference>
<name>A0ABN3HLU4_9ACTN</name>
<feature type="domain" description="HTH marR-type" evidence="1">
    <location>
        <begin position="28"/>
        <end position="130"/>
    </location>
</feature>
<dbReference type="SMART" id="SM00347">
    <property type="entry name" value="HTH_MARR"/>
    <property type="match status" value="1"/>
</dbReference>
<organism evidence="2 3">
    <name type="scientific">Dactylosporangium salmoneum</name>
    <dbReference type="NCBI Taxonomy" id="53361"/>
    <lineage>
        <taxon>Bacteria</taxon>
        <taxon>Bacillati</taxon>
        <taxon>Actinomycetota</taxon>
        <taxon>Actinomycetes</taxon>
        <taxon>Micromonosporales</taxon>
        <taxon>Micromonosporaceae</taxon>
        <taxon>Dactylosporangium</taxon>
    </lineage>
</organism>
<comment type="caution">
    <text evidence="2">The sequence shown here is derived from an EMBL/GenBank/DDBJ whole genome shotgun (WGS) entry which is preliminary data.</text>
</comment>
<protein>
    <recommendedName>
        <fullName evidence="1">HTH marR-type domain-containing protein</fullName>
    </recommendedName>
</protein>
<dbReference type="SUPFAM" id="SSF46785">
    <property type="entry name" value="Winged helix' DNA-binding domain"/>
    <property type="match status" value="1"/>
</dbReference>
<keyword evidence="3" id="KW-1185">Reference proteome</keyword>
<sequence>MLYCWIVNGLQLLVLGRTLVKLAGTAMPSLGAEGLPASVRSVLVDVHHHPDSSVGEVAARTGFPQSHVSASIARLQEQGLLVAEADPRDRRRTLVRPAPDPRGGFLVIGSEPADDALLEALDDPRALPDVQRALETLYRHLVPSSG</sequence>
<dbReference type="Gene3D" id="1.10.10.10">
    <property type="entry name" value="Winged helix-like DNA-binding domain superfamily/Winged helix DNA-binding domain"/>
    <property type="match status" value="1"/>
</dbReference>
<dbReference type="EMBL" id="BAAARV010000093">
    <property type="protein sequence ID" value="GAA2383013.1"/>
    <property type="molecule type" value="Genomic_DNA"/>
</dbReference>
<gene>
    <name evidence="2" type="ORF">GCM10010170_091750</name>
</gene>
<proteinExistence type="predicted"/>
<evidence type="ECO:0000259" key="1">
    <source>
        <dbReference type="SMART" id="SM00347"/>
    </source>
</evidence>
<evidence type="ECO:0000313" key="2">
    <source>
        <dbReference type="EMBL" id="GAA2383013.1"/>
    </source>
</evidence>